<dbReference type="Proteomes" id="UP000176629">
    <property type="component" value="Unassembled WGS sequence"/>
</dbReference>
<evidence type="ECO:0000313" key="7">
    <source>
        <dbReference type="EMBL" id="OGI94596.1"/>
    </source>
</evidence>
<dbReference type="GO" id="GO:0016020">
    <property type="term" value="C:membrane"/>
    <property type="evidence" value="ECO:0007669"/>
    <property type="project" value="UniProtKB-SubCell"/>
</dbReference>
<dbReference type="PROSITE" id="PS00409">
    <property type="entry name" value="PROKAR_NTER_METHYL"/>
    <property type="match status" value="1"/>
</dbReference>
<organism evidence="7 8">
    <name type="scientific">Candidatus Nomurabacteria bacterium RIFCSPLOWO2_01_FULL_40_18</name>
    <dbReference type="NCBI Taxonomy" id="1801773"/>
    <lineage>
        <taxon>Bacteria</taxon>
        <taxon>Candidatus Nomuraibacteriota</taxon>
    </lineage>
</organism>
<keyword evidence="3 6" id="KW-0812">Transmembrane</keyword>
<dbReference type="InterPro" id="IPR012902">
    <property type="entry name" value="N_methyl_site"/>
</dbReference>
<dbReference type="Gene3D" id="3.30.700.10">
    <property type="entry name" value="Glycoprotein, Type 4 Pilin"/>
    <property type="match status" value="1"/>
</dbReference>
<comment type="subcellular location">
    <subcellularLocation>
        <location evidence="1">Membrane</location>
        <topology evidence="1">Single-pass membrane protein</topology>
    </subcellularLocation>
</comment>
<evidence type="ECO:0000313" key="8">
    <source>
        <dbReference type="Proteomes" id="UP000176629"/>
    </source>
</evidence>
<dbReference type="STRING" id="1801773.A3A03_02570"/>
<keyword evidence="5 6" id="KW-0472">Membrane</keyword>
<dbReference type="InterPro" id="IPR045584">
    <property type="entry name" value="Pilin-like"/>
</dbReference>
<reference evidence="7 8" key="1">
    <citation type="journal article" date="2016" name="Nat. Commun.">
        <title>Thousands of microbial genomes shed light on interconnected biogeochemical processes in an aquifer system.</title>
        <authorList>
            <person name="Anantharaman K."/>
            <person name="Brown C.T."/>
            <person name="Hug L.A."/>
            <person name="Sharon I."/>
            <person name="Castelle C.J."/>
            <person name="Probst A.J."/>
            <person name="Thomas B.C."/>
            <person name="Singh A."/>
            <person name="Wilkins M.J."/>
            <person name="Karaoz U."/>
            <person name="Brodie E.L."/>
            <person name="Williams K.H."/>
            <person name="Hubbard S.S."/>
            <person name="Banfield J.F."/>
        </authorList>
    </citation>
    <scope>NUCLEOTIDE SEQUENCE [LARGE SCALE GENOMIC DNA]</scope>
</reference>
<evidence type="ECO:0008006" key="9">
    <source>
        <dbReference type="Google" id="ProtNLM"/>
    </source>
</evidence>
<dbReference type="EMBL" id="MFUX01000015">
    <property type="protein sequence ID" value="OGI94596.1"/>
    <property type="molecule type" value="Genomic_DNA"/>
</dbReference>
<dbReference type="GO" id="GO:0015627">
    <property type="term" value="C:type II protein secretion system complex"/>
    <property type="evidence" value="ECO:0007669"/>
    <property type="project" value="InterPro"/>
</dbReference>
<sequence length="127" mass="12788">MKKFNLKKGFTLIELLVVVAIIGILASVVLASLNTARTKGQTAAFKAEMSGLRANIVLLCDGFVSGGTQPTIPGGTTFDAPTNVCTGNGTGTATLDTTTGIKSGKGGTCTAATVNDSTITFTPSPSC</sequence>
<evidence type="ECO:0000256" key="1">
    <source>
        <dbReference type="ARBA" id="ARBA00004167"/>
    </source>
</evidence>
<name>A0A1F6XKD0_9BACT</name>
<keyword evidence="2" id="KW-0488">Methylation</keyword>
<evidence type="ECO:0000256" key="2">
    <source>
        <dbReference type="ARBA" id="ARBA00022481"/>
    </source>
</evidence>
<dbReference type="Pfam" id="PF07963">
    <property type="entry name" value="N_methyl"/>
    <property type="match status" value="1"/>
</dbReference>
<accession>A0A1F6XKD0</accession>
<dbReference type="GO" id="GO:0015628">
    <property type="term" value="P:protein secretion by the type II secretion system"/>
    <property type="evidence" value="ECO:0007669"/>
    <property type="project" value="InterPro"/>
</dbReference>
<dbReference type="SUPFAM" id="SSF54523">
    <property type="entry name" value="Pili subunits"/>
    <property type="match status" value="1"/>
</dbReference>
<feature type="transmembrane region" description="Helical" evidence="6">
    <location>
        <begin position="12"/>
        <end position="33"/>
    </location>
</feature>
<protein>
    <recommendedName>
        <fullName evidence="9">Type II secretion system protein GspG C-terminal domain-containing protein</fullName>
    </recommendedName>
</protein>
<dbReference type="AlphaFoldDB" id="A0A1F6XKD0"/>
<gene>
    <name evidence="7" type="ORF">A3A03_02570</name>
</gene>
<proteinExistence type="predicted"/>
<evidence type="ECO:0000256" key="4">
    <source>
        <dbReference type="ARBA" id="ARBA00022989"/>
    </source>
</evidence>
<dbReference type="PRINTS" id="PR00885">
    <property type="entry name" value="BCTERIALGSPH"/>
</dbReference>
<evidence type="ECO:0000256" key="5">
    <source>
        <dbReference type="ARBA" id="ARBA00023136"/>
    </source>
</evidence>
<dbReference type="NCBIfam" id="TIGR02532">
    <property type="entry name" value="IV_pilin_GFxxxE"/>
    <property type="match status" value="1"/>
</dbReference>
<evidence type="ECO:0000256" key="3">
    <source>
        <dbReference type="ARBA" id="ARBA00022692"/>
    </source>
</evidence>
<keyword evidence="4 6" id="KW-1133">Transmembrane helix</keyword>
<dbReference type="InterPro" id="IPR002416">
    <property type="entry name" value="T2SS_protein-GspH"/>
</dbReference>
<comment type="caution">
    <text evidence="7">The sequence shown here is derived from an EMBL/GenBank/DDBJ whole genome shotgun (WGS) entry which is preliminary data.</text>
</comment>
<evidence type="ECO:0000256" key="6">
    <source>
        <dbReference type="SAM" id="Phobius"/>
    </source>
</evidence>